<feature type="compositionally biased region" description="Low complexity" evidence="1">
    <location>
        <begin position="735"/>
        <end position="760"/>
    </location>
</feature>
<feature type="compositionally biased region" description="Pro residues" evidence="1">
    <location>
        <begin position="677"/>
        <end position="696"/>
    </location>
</feature>
<keyword evidence="4" id="KW-1185">Reference proteome</keyword>
<feature type="domain" description="Ricin B lectin" evidence="2">
    <location>
        <begin position="878"/>
        <end position="1011"/>
    </location>
</feature>
<feature type="compositionally biased region" description="Basic and acidic residues" evidence="1">
    <location>
        <begin position="106"/>
        <end position="130"/>
    </location>
</feature>
<evidence type="ECO:0000313" key="3">
    <source>
        <dbReference type="EMBL" id="CAJ1959956.1"/>
    </source>
</evidence>
<dbReference type="Gene3D" id="2.80.10.50">
    <property type="match status" value="1"/>
</dbReference>
<proteinExistence type="predicted"/>
<evidence type="ECO:0000259" key="2">
    <source>
        <dbReference type="SMART" id="SM00458"/>
    </source>
</evidence>
<dbReference type="Proteomes" id="UP001295423">
    <property type="component" value="Unassembled WGS sequence"/>
</dbReference>
<dbReference type="SMART" id="SM00458">
    <property type="entry name" value="RICIN"/>
    <property type="match status" value="1"/>
</dbReference>
<feature type="compositionally biased region" description="Low complexity" evidence="1">
    <location>
        <begin position="637"/>
        <end position="656"/>
    </location>
</feature>
<accession>A0AAD2G1X0</accession>
<dbReference type="SUPFAM" id="SSF50370">
    <property type="entry name" value="Ricin B-like lectins"/>
    <property type="match status" value="1"/>
</dbReference>
<feature type="region of interest" description="Disordered" evidence="1">
    <location>
        <begin position="317"/>
        <end position="348"/>
    </location>
</feature>
<feature type="compositionally biased region" description="Low complexity" evidence="1">
    <location>
        <begin position="666"/>
        <end position="676"/>
    </location>
</feature>
<organism evidence="3 4">
    <name type="scientific">Cylindrotheca closterium</name>
    <dbReference type="NCBI Taxonomy" id="2856"/>
    <lineage>
        <taxon>Eukaryota</taxon>
        <taxon>Sar</taxon>
        <taxon>Stramenopiles</taxon>
        <taxon>Ochrophyta</taxon>
        <taxon>Bacillariophyta</taxon>
        <taxon>Bacillariophyceae</taxon>
        <taxon>Bacillariophycidae</taxon>
        <taxon>Bacillariales</taxon>
        <taxon>Bacillariaceae</taxon>
        <taxon>Cylindrotheca</taxon>
    </lineage>
</organism>
<feature type="compositionally biased region" description="Basic and acidic residues" evidence="1">
    <location>
        <begin position="201"/>
        <end position="214"/>
    </location>
</feature>
<dbReference type="CDD" id="cd00161">
    <property type="entry name" value="beta-trefoil_Ricin-like"/>
    <property type="match status" value="1"/>
</dbReference>
<feature type="compositionally biased region" description="Basic and acidic residues" evidence="1">
    <location>
        <begin position="15"/>
        <end position="29"/>
    </location>
</feature>
<dbReference type="PRINTS" id="PR01217">
    <property type="entry name" value="PRICHEXTENSN"/>
</dbReference>
<reference evidence="3" key="1">
    <citation type="submission" date="2023-08" db="EMBL/GenBank/DDBJ databases">
        <authorList>
            <person name="Audoor S."/>
            <person name="Bilcke G."/>
        </authorList>
    </citation>
    <scope>NUCLEOTIDE SEQUENCE</scope>
</reference>
<feature type="region of interest" description="Disordered" evidence="1">
    <location>
        <begin position="1"/>
        <end position="287"/>
    </location>
</feature>
<evidence type="ECO:0000256" key="1">
    <source>
        <dbReference type="SAM" id="MobiDB-lite"/>
    </source>
</evidence>
<dbReference type="AlphaFoldDB" id="A0AAD2G1X0"/>
<feature type="compositionally biased region" description="Low complexity" evidence="1">
    <location>
        <begin position="147"/>
        <end position="158"/>
    </location>
</feature>
<feature type="compositionally biased region" description="Polar residues" evidence="1">
    <location>
        <begin position="337"/>
        <end position="346"/>
    </location>
</feature>
<feature type="compositionally biased region" description="Low complexity" evidence="1">
    <location>
        <begin position="399"/>
        <end position="416"/>
    </location>
</feature>
<dbReference type="InterPro" id="IPR051860">
    <property type="entry name" value="Plasmodium_CSP_Invasion"/>
</dbReference>
<feature type="compositionally biased region" description="Polar residues" evidence="1">
    <location>
        <begin position="616"/>
        <end position="629"/>
    </location>
</feature>
<evidence type="ECO:0000313" key="4">
    <source>
        <dbReference type="Proteomes" id="UP001295423"/>
    </source>
</evidence>
<feature type="region of interest" description="Disordered" evidence="1">
    <location>
        <begin position="399"/>
        <end position="421"/>
    </location>
</feature>
<gene>
    <name evidence="3" type="ORF">CYCCA115_LOCUS18373</name>
</gene>
<sequence>MTEEAASSADTGVTKNDDSKSHENSEVTKRNRSKRRTASPNSGSKNHSHHKARDRVSPHRNSPRPSKSPMRTKDKVQVVGDLKSNHEKYDDSGKDRNQRSNSSNAQEREKRQERDRRSKRTEDQDKEAKGRVKRSNRAPALAPGAVSSDAPHPSSSKKSSSRRSDRTDDRDIKRKAARKTFALAPGAIAEEYNPDDGSLDDLSRSRRSADDPKGKERRSRKDRPIVPGAVSANEGEGSSDGRESRRRRKEKEASKSSGGAVRQKGAPIRTKKDALYLEDGDDDNAPASNTLEVVPEAMMVEIPDDGEDTKVKEFDIQGNPVMPPPPPPPESNIPHATHQNDGNHVSSPAKPYYTSPKFWVLILLILGGAGAAVYFFTKGNATEPVAIPGVDTTITDLPTPSPTTSISSGLPSTSPTDVLEIKPPTPEDCLAVSRGEPVEVRQDLIRNLQVPMDILLSEPADSEAVAAQLERAIQESLVPEMMGCDLIGAASRRNNMRRGTRLEEPRRYLQLSSDYSIGNAKTTVTPNEAACTATDEEPCLHVIVSIVVYLKGPERAINLQNWIQQVFGEGDELMAKLSLEAPIQAVFVFIVEILQNTLAPSALPSFVPSVAPSALPSATPSTDSPSNDPTLAPVVGPTTPEPTIAPSIAPSANPSSLPTPGPTVQPTLDPSETPSSSPTPRPTTGNPTPPPTPPPTGMGSATPSIYPTVIPSSQPSRTPTLTPTSGPTNLPTNEPSKTPTGRPTTSPSSAPSTPAPSSTPDRNCGPLWGGSKCSCNGIYIYCHAASGTCGDTAYYKNSQGTDWDCPNAPDIPGRCGPLFGGRACDCGSLLKWCNEDNGWCGNTVAHRDMQSSITYDCPADYPPSGGSSTCKYANNLKYGQIKPMSNTNLCLRSPNPRGGTNLEMATCNPFDNNQFWAYDSSTRRIQCLAAWNGVDTQCIDPEGPSLNPGTALQTWSCGTSIQSQHRWAISTAWQIESKWLSYATGCLDLGETYPQIQTCNAGDSGQVLAMGWYYC</sequence>
<feature type="region of interest" description="Disordered" evidence="1">
    <location>
        <begin position="612"/>
        <end position="762"/>
    </location>
</feature>
<feature type="compositionally biased region" description="Polar residues" evidence="1">
    <location>
        <begin position="710"/>
        <end position="734"/>
    </location>
</feature>
<name>A0AAD2G1X0_9STRA</name>
<dbReference type="InterPro" id="IPR035992">
    <property type="entry name" value="Ricin_B-like_lectins"/>
</dbReference>
<dbReference type="EMBL" id="CAKOGP040002036">
    <property type="protein sequence ID" value="CAJ1959956.1"/>
    <property type="molecule type" value="Genomic_DNA"/>
</dbReference>
<dbReference type="PROSITE" id="PS50231">
    <property type="entry name" value="RICIN_B_LECTIN"/>
    <property type="match status" value="1"/>
</dbReference>
<feature type="compositionally biased region" description="Basic and acidic residues" evidence="1">
    <location>
        <begin position="83"/>
        <end position="98"/>
    </location>
</feature>
<feature type="compositionally biased region" description="Pro residues" evidence="1">
    <location>
        <begin position="321"/>
        <end position="331"/>
    </location>
</feature>
<dbReference type="InterPro" id="IPR000772">
    <property type="entry name" value="Ricin_B_lectin"/>
</dbReference>
<comment type="caution">
    <text evidence="3">The sequence shown here is derived from an EMBL/GenBank/DDBJ whole genome shotgun (WGS) entry which is preliminary data.</text>
</comment>
<feature type="compositionally biased region" description="Basic and acidic residues" evidence="1">
    <location>
        <begin position="162"/>
        <end position="174"/>
    </location>
</feature>
<dbReference type="PANTHER" id="PTHR44826">
    <property type="entry name" value="SPORE COAT PROTEIN SP85"/>
    <property type="match status" value="1"/>
</dbReference>
<protein>
    <recommendedName>
        <fullName evidence="2">Ricin B lectin domain-containing protein</fullName>
    </recommendedName>
</protein>